<sequence>MRTLCGAGIFSWNLHKGNLDDAEPTCNKSQVKKVISGVVGAASSVTSVQVANLLRLFKIPQQLYRISSATFPKHTQIYMYSQFKYSIQSHPTRSRTSDLYPPPHRTAAFDKSFAIQASSFWNPIPADIRHAQSVPSFKPLLFKHLLLSQSACLRNIPKRPV</sequence>
<proteinExistence type="predicted"/>
<gene>
    <name evidence="1" type="ORF">NEZAVI_LOCUS15176</name>
</gene>
<dbReference type="Gene3D" id="3.40.50.2300">
    <property type="match status" value="1"/>
</dbReference>
<dbReference type="AlphaFoldDB" id="A0A9P0HU69"/>
<reference evidence="1" key="1">
    <citation type="submission" date="2022-01" db="EMBL/GenBank/DDBJ databases">
        <authorList>
            <person name="King R."/>
        </authorList>
    </citation>
    <scope>NUCLEOTIDE SEQUENCE</scope>
</reference>
<accession>A0A9P0HU69</accession>
<dbReference type="OrthoDB" id="5953030at2759"/>
<evidence type="ECO:0000313" key="2">
    <source>
        <dbReference type="Proteomes" id="UP001152798"/>
    </source>
</evidence>
<keyword evidence="2" id="KW-1185">Reference proteome</keyword>
<dbReference type="EMBL" id="OV725083">
    <property type="protein sequence ID" value="CAH1407467.1"/>
    <property type="molecule type" value="Genomic_DNA"/>
</dbReference>
<protein>
    <submittedName>
        <fullName evidence="1">Uncharacterized protein</fullName>
    </submittedName>
</protein>
<organism evidence="1 2">
    <name type="scientific">Nezara viridula</name>
    <name type="common">Southern green stink bug</name>
    <name type="synonym">Cimex viridulus</name>
    <dbReference type="NCBI Taxonomy" id="85310"/>
    <lineage>
        <taxon>Eukaryota</taxon>
        <taxon>Metazoa</taxon>
        <taxon>Ecdysozoa</taxon>
        <taxon>Arthropoda</taxon>
        <taxon>Hexapoda</taxon>
        <taxon>Insecta</taxon>
        <taxon>Pterygota</taxon>
        <taxon>Neoptera</taxon>
        <taxon>Paraneoptera</taxon>
        <taxon>Hemiptera</taxon>
        <taxon>Heteroptera</taxon>
        <taxon>Panheteroptera</taxon>
        <taxon>Pentatomomorpha</taxon>
        <taxon>Pentatomoidea</taxon>
        <taxon>Pentatomidae</taxon>
        <taxon>Pentatominae</taxon>
        <taxon>Nezara</taxon>
    </lineage>
</organism>
<dbReference type="Proteomes" id="UP001152798">
    <property type="component" value="Chromosome 7"/>
</dbReference>
<name>A0A9P0HU69_NEZVI</name>
<evidence type="ECO:0000313" key="1">
    <source>
        <dbReference type="EMBL" id="CAH1407467.1"/>
    </source>
</evidence>